<dbReference type="AlphaFoldDB" id="A0A7W9ZEZ0"/>
<dbReference type="SMART" id="SM00530">
    <property type="entry name" value="HTH_XRE"/>
    <property type="match status" value="1"/>
</dbReference>
<evidence type="ECO:0000313" key="2">
    <source>
        <dbReference type="EMBL" id="MBB6208794.1"/>
    </source>
</evidence>
<dbReference type="SUPFAM" id="SSF47413">
    <property type="entry name" value="lambda repressor-like DNA-binding domains"/>
    <property type="match status" value="1"/>
</dbReference>
<comment type="caution">
    <text evidence="2">The sequence shown here is derived from an EMBL/GenBank/DDBJ whole genome shotgun (WGS) entry which is preliminary data.</text>
</comment>
<dbReference type="CDD" id="cd00093">
    <property type="entry name" value="HTH_XRE"/>
    <property type="match status" value="1"/>
</dbReference>
<dbReference type="GO" id="GO:0003677">
    <property type="term" value="F:DNA binding"/>
    <property type="evidence" value="ECO:0007669"/>
    <property type="project" value="InterPro"/>
</dbReference>
<dbReference type="Gene3D" id="1.10.260.40">
    <property type="entry name" value="lambda repressor-like DNA-binding domains"/>
    <property type="match status" value="1"/>
</dbReference>
<accession>A0A7W9ZEZ0</accession>
<proteinExistence type="predicted"/>
<dbReference type="Pfam" id="PF01381">
    <property type="entry name" value="HTH_3"/>
    <property type="match status" value="1"/>
</dbReference>
<dbReference type="InterPro" id="IPR010982">
    <property type="entry name" value="Lambda_DNA-bd_dom_sf"/>
</dbReference>
<dbReference type="InterPro" id="IPR001387">
    <property type="entry name" value="Cro/C1-type_HTH"/>
</dbReference>
<reference evidence="2 3" key="1">
    <citation type="submission" date="2020-08" db="EMBL/GenBank/DDBJ databases">
        <title>Genomic Encyclopedia of Type Strains, Phase IV (KMG-IV): sequencing the most valuable type-strain genomes for metagenomic binning, comparative biology and taxonomic classification.</title>
        <authorList>
            <person name="Goeker M."/>
        </authorList>
    </citation>
    <scope>NUCLEOTIDE SEQUENCE [LARGE SCALE GENOMIC DNA]</scope>
    <source>
        <strain evidence="2 3">DSM 11590</strain>
    </source>
</reference>
<name>A0A7W9ZEZ0_NOVIT</name>
<gene>
    <name evidence="2" type="ORF">FHS48_000175</name>
</gene>
<evidence type="ECO:0000259" key="1">
    <source>
        <dbReference type="PROSITE" id="PS50943"/>
    </source>
</evidence>
<dbReference type="Proteomes" id="UP000544872">
    <property type="component" value="Unassembled WGS sequence"/>
</dbReference>
<sequence>MQDAFSENLRLLCSYMTSITDVARRLGINRSQLNKYLAGTSFPRPAMLRKIADFFGVEVHEVLLPPEEFAPLLRSRRASGGESLGILGSTIAAMVRGSDPRLRAVDGTFFEYYYSLSSPGKVIRTLMIFETRDGVTYYRRLERLGKVRGRSARHFRFDGVALMFGDRVFLADYERTAGIELTHTVLYPDYNDVISEMVGIKLGVSGNRQRTPCAFRVCLQRVRRGRSVLHNLRRCGLFAEDSPEIPAAVREVIDNRISGPHHFTALLDR</sequence>
<protein>
    <submittedName>
        <fullName evidence="2">Transcriptional regulator with XRE-family HTH domain</fullName>
    </submittedName>
</protein>
<evidence type="ECO:0000313" key="3">
    <source>
        <dbReference type="Proteomes" id="UP000544872"/>
    </source>
</evidence>
<dbReference type="PROSITE" id="PS50943">
    <property type="entry name" value="HTH_CROC1"/>
    <property type="match status" value="1"/>
</dbReference>
<dbReference type="EMBL" id="JACIIX010000001">
    <property type="protein sequence ID" value="MBB6208794.1"/>
    <property type="molecule type" value="Genomic_DNA"/>
</dbReference>
<keyword evidence="3" id="KW-1185">Reference proteome</keyword>
<feature type="domain" description="HTH cro/C1-type" evidence="1">
    <location>
        <begin position="18"/>
        <end position="62"/>
    </location>
</feature>
<organism evidence="2 3">
    <name type="scientific">Novispirillum itersonii</name>
    <name type="common">Aquaspirillum itersonii</name>
    <dbReference type="NCBI Taxonomy" id="189"/>
    <lineage>
        <taxon>Bacteria</taxon>
        <taxon>Pseudomonadati</taxon>
        <taxon>Pseudomonadota</taxon>
        <taxon>Alphaproteobacteria</taxon>
        <taxon>Rhodospirillales</taxon>
        <taxon>Novispirillaceae</taxon>
        <taxon>Novispirillum</taxon>
    </lineage>
</organism>
<dbReference type="RefSeq" id="WP_184260179.1">
    <property type="nucleotide sequence ID" value="NZ_JACIIX010000001.1"/>
</dbReference>